<dbReference type="Pfam" id="PF00790">
    <property type="entry name" value="VHS"/>
    <property type="match status" value="1"/>
</dbReference>
<dbReference type="GO" id="GO:0030479">
    <property type="term" value="C:actin cortical patch"/>
    <property type="evidence" value="ECO:0007669"/>
    <property type="project" value="TreeGrafter"/>
</dbReference>
<evidence type="ECO:0000259" key="3">
    <source>
        <dbReference type="PROSITE" id="PS50179"/>
    </source>
</evidence>
<dbReference type="InterPro" id="IPR004152">
    <property type="entry name" value="GAT_dom"/>
</dbReference>
<dbReference type="Pfam" id="PF03127">
    <property type="entry name" value="GAT"/>
    <property type="match status" value="1"/>
</dbReference>
<dbReference type="PROSITE" id="PS50179">
    <property type="entry name" value="VHS"/>
    <property type="match status" value="1"/>
</dbReference>
<feature type="domain" description="VHS" evidence="3">
    <location>
        <begin position="1"/>
        <end position="91"/>
    </location>
</feature>
<dbReference type="GO" id="GO:0007015">
    <property type="term" value="P:actin filament organization"/>
    <property type="evidence" value="ECO:0007669"/>
    <property type="project" value="InterPro"/>
</dbReference>
<sequence>MQVSRAIRKQLKCGQVHQQKRALTVLEGLVEMGSKQFQHEFANDKLAERIKYLSNSPTCDAGVRRKLMLILLSWRRHFMHDPSMAFVTSLYGQCGGIDHTAMLSTARAHREIETRQAENEPSGIREATRSGITSVDGTIHAAESNSQLLLEAMVDAKSRPSPILEDQLVQALVDNVLVVQKELVRYIHTVNDEEYLDKLVRANDQIVDVLQRLQSASFGGPLPTHPLGTEPAEKQNIIEQAVRRLSRVAELDELDQAPTNPNPGLSSQIDASLVANSGFTSKAPSRAPVEDYDTDSDAEDLDMNIVAQNTKAVEGSTSARAMDAETSASSNDKLNVPKVVVGDETSPATTHAGAAPPIFGALTYQP</sequence>
<dbReference type="GO" id="GO:0015031">
    <property type="term" value="P:protein transport"/>
    <property type="evidence" value="ECO:0007669"/>
    <property type="project" value="UniProtKB-KW"/>
</dbReference>
<dbReference type="SUPFAM" id="SSF48464">
    <property type="entry name" value="ENTH/VHS domain"/>
    <property type="match status" value="1"/>
</dbReference>
<dbReference type="PANTHER" id="PTHR47789">
    <property type="entry name" value="LAS SEVENTEEN-BINDING PROTEIN 5"/>
    <property type="match status" value="1"/>
</dbReference>
<dbReference type="GO" id="GO:0006897">
    <property type="term" value="P:endocytosis"/>
    <property type="evidence" value="ECO:0007669"/>
    <property type="project" value="InterPro"/>
</dbReference>
<keyword evidence="6" id="KW-1185">Reference proteome</keyword>
<evidence type="ECO:0000259" key="4">
    <source>
        <dbReference type="PROSITE" id="PS50909"/>
    </source>
</evidence>
<dbReference type="PROSITE" id="PS50909">
    <property type="entry name" value="GAT"/>
    <property type="match status" value="1"/>
</dbReference>
<keyword evidence="2" id="KW-0653">Protein transport</keyword>
<proteinExistence type="predicted"/>
<evidence type="ECO:0000256" key="2">
    <source>
        <dbReference type="ARBA" id="ARBA00022927"/>
    </source>
</evidence>
<dbReference type="Gene3D" id="1.25.40.90">
    <property type="match status" value="1"/>
</dbReference>
<protein>
    <recommendedName>
        <fullName evidence="7">VHS domain-containing protein</fullName>
    </recommendedName>
</protein>
<evidence type="ECO:0000313" key="5">
    <source>
        <dbReference type="EMBL" id="WFD00376.1"/>
    </source>
</evidence>
<gene>
    <name evidence="5" type="ORF">MYAM1_003124</name>
</gene>
<dbReference type="GO" id="GO:0035091">
    <property type="term" value="F:phosphatidylinositol binding"/>
    <property type="evidence" value="ECO:0007669"/>
    <property type="project" value="InterPro"/>
</dbReference>
<dbReference type="CDD" id="cd16980">
    <property type="entry name" value="VHS_Lsb5"/>
    <property type="match status" value="1"/>
</dbReference>
<dbReference type="InterPro" id="IPR045007">
    <property type="entry name" value="LSB5"/>
</dbReference>
<dbReference type="Gene3D" id="1.20.58.160">
    <property type="match status" value="1"/>
</dbReference>
<evidence type="ECO:0008006" key="7">
    <source>
        <dbReference type="Google" id="ProtNLM"/>
    </source>
</evidence>
<dbReference type="EMBL" id="CP119946">
    <property type="protein sequence ID" value="WFD00376.1"/>
    <property type="molecule type" value="Genomic_DNA"/>
</dbReference>
<dbReference type="InterPro" id="IPR038425">
    <property type="entry name" value="GAT_sf"/>
</dbReference>
<dbReference type="AlphaFoldDB" id="A0AAJ6CIL1"/>
<evidence type="ECO:0000256" key="1">
    <source>
        <dbReference type="ARBA" id="ARBA00022448"/>
    </source>
</evidence>
<dbReference type="GO" id="GO:0007034">
    <property type="term" value="P:vacuolar transport"/>
    <property type="evidence" value="ECO:0007669"/>
    <property type="project" value="UniProtKB-ARBA"/>
</dbReference>
<evidence type="ECO:0000313" key="6">
    <source>
        <dbReference type="Proteomes" id="UP001219567"/>
    </source>
</evidence>
<dbReference type="Proteomes" id="UP001219567">
    <property type="component" value="Chromosome 4"/>
</dbReference>
<accession>A0AAJ6CIL1</accession>
<reference evidence="5 6" key="1">
    <citation type="submission" date="2023-03" db="EMBL/GenBank/DDBJ databases">
        <title>Mating type loci evolution in Malassezia.</title>
        <authorList>
            <person name="Coelho M.A."/>
        </authorList>
    </citation>
    <scope>NUCLEOTIDE SEQUENCE [LARGE SCALE GENOMIC DNA]</scope>
    <source>
        <strain evidence="5 6">CBS 9725</strain>
    </source>
</reference>
<organism evidence="5 6">
    <name type="scientific">Malassezia yamatoensis</name>
    <dbReference type="NCBI Taxonomy" id="253288"/>
    <lineage>
        <taxon>Eukaryota</taxon>
        <taxon>Fungi</taxon>
        <taxon>Dikarya</taxon>
        <taxon>Basidiomycota</taxon>
        <taxon>Ustilaginomycotina</taxon>
        <taxon>Malasseziomycetes</taxon>
        <taxon>Malasseziales</taxon>
        <taxon>Malasseziaceae</taxon>
        <taxon>Malassezia</taxon>
    </lineage>
</organism>
<feature type="domain" description="GAT" evidence="4">
    <location>
        <begin position="130"/>
        <end position="218"/>
    </location>
</feature>
<dbReference type="SUPFAM" id="SSF89009">
    <property type="entry name" value="GAT-like domain"/>
    <property type="match status" value="1"/>
</dbReference>
<name>A0AAJ6CIL1_9BASI</name>
<dbReference type="GO" id="GO:0051666">
    <property type="term" value="P:actin cortical patch localization"/>
    <property type="evidence" value="ECO:0007669"/>
    <property type="project" value="TreeGrafter"/>
</dbReference>
<dbReference type="InterPro" id="IPR008942">
    <property type="entry name" value="ENTH_VHS"/>
</dbReference>
<dbReference type="InterPro" id="IPR002014">
    <property type="entry name" value="VHS_dom"/>
</dbReference>
<dbReference type="PANTHER" id="PTHR47789:SF1">
    <property type="entry name" value="LAS SEVENTEEN-BINDING PROTEIN 5"/>
    <property type="match status" value="1"/>
</dbReference>
<dbReference type="GO" id="GO:0043130">
    <property type="term" value="F:ubiquitin binding"/>
    <property type="evidence" value="ECO:0007669"/>
    <property type="project" value="InterPro"/>
</dbReference>
<keyword evidence="1" id="KW-0813">Transport</keyword>